<keyword evidence="3" id="KW-1185">Reference proteome</keyword>
<name>A0AA38XXA7_9EURO</name>
<evidence type="ECO:0000313" key="3">
    <source>
        <dbReference type="Proteomes" id="UP001172681"/>
    </source>
</evidence>
<sequence>MNVLWAWSSRALIALQLLAREWLMQMNLTELSHPEFWTVLRSLDQAIKTISPITPTTNLDLEGAPSTGSFEGSSILNSTQLDRLTEDFVALDGGLESLTAEGFSDQIFLNSTLGFGHLPDFSFEDPVLDWHRDATF</sequence>
<accession>A0AA38XXA7</accession>
<feature type="signal peptide" evidence="1">
    <location>
        <begin position="1"/>
        <end position="19"/>
    </location>
</feature>
<comment type="caution">
    <text evidence="2">The sequence shown here is derived from an EMBL/GenBank/DDBJ whole genome shotgun (WGS) entry which is preliminary data.</text>
</comment>
<protein>
    <submittedName>
        <fullName evidence="2">Uncharacterized protein</fullName>
    </submittedName>
</protein>
<evidence type="ECO:0000256" key="1">
    <source>
        <dbReference type="SAM" id="SignalP"/>
    </source>
</evidence>
<dbReference type="EMBL" id="JAPDRN010000086">
    <property type="protein sequence ID" value="KAJ9625453.1"/>
    <property type="molecule type" value="Genomic_DNA"/>
</dbReference>
<reference evidence="2" key="1">
    <citation type="submission" date="2022-10" db="EMBL/GenBank/DDBJ databases">
        <title>Culturing micro-colonial fungi from biological soil crusts in the Mojave desert and describing Neophaeococcomyces mojavensis, and introducing the new genera and species Taxawa tesnikishii.</title>
        <authorList>
            <person name="Kurbessoian T."/>
            <person name="Stajich J.E."/>
        </authorList>
    </citation>
    <scope>NUCLEOTIDE SEQUENCE</scope>
    <source>
        <strain evidence="2">TK_35</strain>
    </source>
</reference>
<gene>
    <name evidence="2" type="ORF">H2204_010315</name>
</gene>
<evidence type="ECO:0000313" key="2">
    <source>
        <dbReference type="EMBL" id="KAJ9625453.1"/>
    </source>
</evidence>
<keyword evidence="1" id="KW-0732">Signal</keyword>
<organism evidence="2 3">
    <name type="scientific">Knufia peltigerae</name>
    <dbReference type="NCBI Taxonomy" id="1002370"/>
    <lineage>
        <taxon>Eukaryota</taxon>
        <taxon>Fungi</taxon>
        <taxon>Dikarya</taxon>
        <taxon>Ascomycota</taxon>
        <taxon>Pezizomycotina</taxon>
        <taxon>Eurotiomycetes</taxon>
        <taxon>Chaetothyriomycetidae</taxon>
        <taxon>Chaetothyriales</taxon>
        <taxon>Trichomeriaceae</taxon>
        <taxon>Knufia</taxon>
    </lineage>
</organism>
<feature type="chain" id="PRO_5041296613" evidence="1">
    <location>
        <begin position="20"/>
        <end position="136"/>
    </location>
</feature>
<proteinExistence type="predicted"/>
<dbReference type="Proteomes" id="UP001172681">
    <property type="component" value="Unassembled WGS sequence"/>
</dbReference>
<dbReference type="AlphaFoldDB" id="A0AA38XXA7"/>